<organism evidence="1">
    <name type="scientific">Ixodes ricinus</name>
    <name type="common">Common tick</name>
    <name type="synonym">Acarus ricinus</name>
    <dbReference type="NCBI Taxonomy" id="34613"/>
    <lineage>
        <taxon>Eukaryota</taxon>
        <taxon>Metazoa</taxon>
        <taxon>Ecdysozoa</taxon>
        <taxon>Arthropoda</taxon>
        <taxon>Chelicerata</taxon>
        <taxon>Arachnida</taxon>
        <taxon>Acari</taxon>
        <taxon>Parasitiformes</taxon>
        <taxon>Ixodida</taxon>
        <taxon>Ixodoidea</taxon>
        <taxon>Ixodidae</taxon>
        <taxon>Ixodinae</taxon>
        <taxon>Ixodes</taxon>
    </lineage>
</organism>
<dbReference type="EMBL" id="GIFC01001645">
    <property type="protein sequence ID" value="MXU83728.1"/>
    <property type="molecule type" value="Transcribed_RNA"/>
</dbReference>
<protein>
    <submittedName>
        <fullName evidence="1">Uncharacterized protein</fullName>
    </submittedName>
</protein>
<evidence type="ECO:0000313" key="1">
    <source>
        <dbReference type="EMBL" id="MXU83728.1"/>
    </source>
</evidence>
<name>A0A6B0TWM5_IXORI</name>
<accession>A0A6B0TWM5</accession>
<reference evidence="1" key="1">
    <citation type="submission" date="2019-12" db="EMBL/GenBank/DDBJ databases">
        <title>An insight into the sialome of adult female Ixodes ricinus ticks feeding for 6 days.</title>
        <authorList>
            <person name="Perner J."/>
            <person name="Ribeiro J.M.C."/>
        </authorList>
    </citation>
    <scope>NUCLEOTIDE SEQUENCE</scope>
    <source>
        <strain evidence="1">Semi-engorged</strain>
        <tissue evidence="1">Salivary glands</tissue>
    </source>
</reference>
<dbReference type="AlphaFoldDB" id="A0A6B0TWM5"/>
<proteinExistence type="predicted"/>
<sequence>MAVFQSSWISITIMHFWHILRTMNASFWRWRRIFFFAIKRTRNVTRLIERVSLEFQQTYHTRESMLKVESMERLGLR</sequence>